<keyword evidence="1" id="KW-1133">Transmembrane helix</keyword>
<evidence type="ECO:0008006" key="4">
    <source>
        <dbReference type="Google" id="ProtNLM"/>
    </source>
</evidence>
<dbReference type="SUPFAM" id="SSF49464">
    <property type="entry name" value="Carboxypeptidase regulatory domain-like"/>
    <property type="match status" value="3"/>
</dbReference>
<feature type="transmembrane region" description="Helical" evidence="1">
    <location>
        <begin position="796"/>
        <end position="817"/>
    </location>
</feature>
<evidence type="ECO:0000256" key="1">
    <source>
        <dbReference type="SAM" id="Phobius"/>
    </source>
</evidence>
<sequence length="821" mass="85728">MISVVLMQRKALLVAILLLLFLNSIALPMDLGLDESPIESYIVIENASVAVSGDNGVASTATSNLGDFSIIDGLAAGTYDVEVSAPGYISTYLSGVNIYAGYLKDLGVINLSPSARIEGMVVGPNDEPISNISLRLVDEGSGSVVAFARSSASGAFAFDSNVRSGNYSIIGYIDPYFPASGFGYITGSVSGIAAVEGQTTSGVLIRLNPSGIIVGTVKDESGSPVAGVTLRAFSIDGQSRFAFAKADSLGRFNISTNLPSGRYNLTIYDVTGFVFDPISDSATVNLTAGSTSTVNFVLKRSGIISGRIVYSDDSPAGSILVYAFSGDNRYFGYAYSNSDGTYSINTGLGTGNYTVIANNEFSKSKTVLVTAGHETKNIDFKLSTIGASKVMISGRVLDSMNRPISSAMVFSPSDYTSSSDDGSYTIEIALPAGQSSIAVPLTASKRGYYDGEINVTVVAGQGEVRADITLVEMPKGSIAGKVVYGPPKESTALTIGSEYANVMAGQEVTVFGSSPASGDGTVVYFVSKNGTGFMYAGNSSMTDGRFAFSFVPDAPGMIWIRAYWSGDNQYNPVESNTLSIEAFSPSSKTPVEIAMSSPAASVPPGSRIKLTGTAAPLKDGVLRLYGSVNGSGFNQIANLTLIEGTFFHTVALNEGGVYSFYAVWPGNASHFANKSGVVTVTVTPGLKVTPTVTLNSSKRTVTLSENVTSVPVAIYGRIYPPIAETQVIITVTDPTNVKTNMTVNTNDSGFSLQLNLNKRGTWSVVAGIPEGQIYASSASSPLAITAEYSGGADNTMIYIIGVGIVILALAVVLFIVFSKGR</sequence>
<organism evidence="2 3">
    <name type="scientific">Methanosuratincola subterraneus</name>
    <dbReference type="NCBI Taxonomy" id="2593994"/>
    <lineage>
        <taxon>Archaea</taxon>
        <taxon>Thermoproteota</taxon>
        <taxon>Methanosuratincolia</taxon>
        <taxon>Candidatus Methanomethylicales</taxon>
        <taxon>Candidatus Methanomethylicaceae</taxon>
        <taxon>Candidatus Methanosuratincola (ex Vanwonterghem et al. 2016)</taxon>
    </lineage>
</organism>
<dbReference type="SUPFAM" id="SSF49478">
    <property type="entry name" value="Cna protein B-type domain"/>
    <property type="match status" value="1"/>
</dbReference>
<comment type="caution">
    <text evidence="2">The sequence shown here is derived from an EMBL/GenBank/DDBJ whole genome shotgun (WGS) entry which is preliminary data.</text>
</comment>
<dbReference type="AlphaFoldDB" id="A0A444L9J2"/>
<keyword evidence="1" id="KW-0472">Membrane</keyword>
<gene>
    <name evidence="2" type="ORF">Metus_0277</name>
</gene>
<accession>A0A444L9J2</accession>
<evidence type="ECO:0000313" key="2">
    <source>
        <dbReference type="EMBL" id="RWX74252.1"/>
    </source>
</evidence>
<evidence type="ECO:0000313" key="3">
    <source>
        <dbReference type="Proteomes" id="UP000288215"/>
    </source>
</evidence>
<proteinExistence type="predicted"/>
<dbReference type="Pfam" id="PF13620">
    <property type="entry name" value="CarboxypepD_reg"/>
    <property type="match status" value="2"/>
</dbReference>
<dbReference type="InterPro" id="IPR008969">
    <property type="entry name" value="CarboxyPept-like_regulatory"/>
</dbReference>
<dbReference type="Gene3D" id="2.60.40.1120">
    <property type="entry name" value="Carboxypeptidase-like, regulatory domain"/>
    <property type="match status" value="4"/>
</dbReference>
<dbReference type="Proteomes" id="UP000288215">
    <property type="component" value="Unassembled WGS sequence"/>
</dbReference>
<keyword evidence="1" id="KW-0812">Transmembrane</keyword>
<name>A0A444L9J2_METS7</name>
<protein>
    <recommendedName>
        <fullName evidence="4">Carboxypeptidase regulatory-like domain-containing protein</fullName>
    </recommendedName>
</protein>
<reference evidence="2 3" key="1">
    <citation type="submission" date="2018-12" db="EMBL/GenBank/DDBJ databases">
        <title>The complete genome of the methanogenic archaea of the candidate phylum Verstraetearchaeota, obtained from the metagenome of underground thermal water.</title>
        <authorList>
            <person name="Kadnikov V.V."/>
            <person name="Mardanov A.V."/>
            <person name="Beletsky A.V."/>
            <person name="Karnachuk O.V."/>
            <person name="Ravin N.V."/>
        </authorList>
    </citation>
    <scope>NUCLEOTIDE SEQUENCE [LARGE SCALE GENOMIC DNA]</scope>
    <source>
        <strain evidence="2">Ch88</strain>
    </source>
</reference>
<dbReference type="EMBL" id="RXGA01000001">
    <property type="protein sequence ID" value="RWX74252.1"/>
    <property type="molecule type" value="Genomic_DNA"/>
</dbReference>